<keyword evidence="4" id="KW-1185">Reference proteome</keyword>
<gene>
    <name evidence="3" type="ORF">SLNWT_2710</name>
</gene>
<feature type="region of interest" description="Disordered" evidence="1">
    <location>
        <begin position="29"/>
        <end position="49"/>
    </location>
</feature>
<evidence type="ECO:0000256" key="1">
    <source>
        <dbReference type="SAM" id="MobiDB-lite"/>
    </source>
</evidence>
<dbReference type="Proteomes" id="UP000031523">
    <property type="component" value="Chromosome"/>
</dbReference>
<evidence type="ECO:0000313" key="4">
    <source>
        <dbReference type="Proteomes" id="UP000031523"/>
    </source>
</evidence>
<organism evidence="3 4">
    <name type="scientific">Streptomyces albus (strain ATCC 21838 / DSM 41398 / FERM P-419 / JCM 4703 / NBRC 107858)</name>
    <dbReference type="NCBI Taxonomy" id="1081613"/>
    <lineage>
        <taxon>Bacteria</taxon>
        <taxon>Bacillati</taxon>
        <taxon>Actinomycetota</taxon>
        <taxon>Actinomycetes</taxon>
        <taxon>Kitasatosporales</taxon>
        <taxon>Streptomycetaceae</taxon>
        <taxon>Streptomyces</taxon>
    </lineage>
</organism>
<evidence type="ECO:0000313" key="3">
    <source>
        <dbReference type="EMBL" id="AJE83086.1"/>
    </source>
</evidence>
<dbReference type="KEGG" id="sals:SLNWT_2710"/>
<evidence type="ECO:0000256" key="2">
    <source>
        <dbReference type="SAM" id="SignalP"/>
    </source>
</evidence>
<feature type="chain" id="PRO_5002102465" evidence="2">
    <location>
        <begin position="29"/>
        <end position="344"/>
    </location>
</feature>
<keyword evidence="2" id="KW-0732">Signal</keyword>
<feature type="signal peptide" evidence="2">
    <location>
        <begin position="1"/>
        <end position="28"/>
    </location>
</feature>
<protein>
    <submittedName>
        <fullName evidence="3">Secreted protein</fullName>
    </submittedName>
</protein>
<name>A0A0B5EWN2_STRA4</name>
<dbReference type="EMBL" id="CP010519">
    <property type="protein sequence ID" value="AJE83086.1"/>
    <property type="molecule type" value="Genomic_DNA"/>
</dbReference>
<dbReference type="AlphaFoldDB" id="A0A0B5EWN2"/>
<reference evidence="3 4" key="1">
    <citation type="submission" date="2015-01" db="EMBL/GenBank/DDBJ databases">
        <title>Enhanced salinomycin production by adjusting the supply of polyketide extender units in Streptomyce albus DSM 41398.</title>
        <authorList>
            <person name="Lu C."/>
        </authorList>
    </citation>
    <scope>NUCLEOTIDE SEQUENCE [LARGE SCALE GENOMIC DNA]</scope>
    <source>
        <strain evidence="4">ATCC 21838 / DSM 41398 / FERM P-419 / JCM 4703 / NBRC 107858</strain>
    </source>
</reference>
<sequence>MHAVTARRILVCAALAVGFTSLPLTAHAEKRHGGDSQSATPQGEKSDRTLVSRITFRGQTGGHGGKGNGGMQPVGNWTPPACWYEPYSADEFAKDTERGFHMVADDPRQPNYAKRSVGEFRDIYKDGKYKNYNKSKGDEGSWWVAKQDPDRWMEDAAQKCDRQPFWVKNGDPVNDPHAVSPDILAQLAYNRIKLPDTKVTLAPAGASKVNLPAWAWLDKAKFKKVSVTAALNAQGVDIQATTTARPVALKLEPGTGEAKTFPGSGICRINDDGSIGEPYAKGKAEQDPPCGVAYLRKGSYDLRATVTWEVSWEGTGEPGPNRLPDGAFGADQQVVVEEVQSVNR</sequence>
<proteinExistence type="predicted"/>
<accession>A0A0B5EWN2</accession>